<keyword evidence="7 12" id="KW-0663">Pyridoxal phosphate</keyword>
<evidence type="ECO:0000256" key="9">
    <source>
        <dbReference type="ARBA" id="ARBA00023299"/>
    </source>
</evidence>
<keyword evidence="9 12" id="KW-0718">Serine biosynthesis</keyword>
<comment type="cofactor">
    <cofactor evidence="12">
        <name>pyridoxal 5'-phosphate</name>
        <dbReference type="ChEBI" id="CHEBI:597326"/>
    </cofactor>
    <text evidence="12">Binds 1 pyridoxal phosphate per subunit.</text>
</comment>
<dbReference type="EMBL" id="LR217732">
    <property type="protein sequence ID" value="VFP85918.1"/>
    <property type="molecule type" value="Genomic_DNA"/>
</dbReference>
<comment type="subunit">
    <text evidence="12">Homodimer.</text>
</comment>
<evidence type="ECO:0000313" key="16">
    <source>
        <dbReference type="Proteomes" id="UP000294449"/>
    </source>
</evidence>
<dbReference type="GO" id="GO:0006564">
    <property type="term" value="P:L-serine biosynthetic process"/>
    <property type="evidence" value="ECO:0007669"/>
    <property type="project" value="UniProtKB-UniRule"/>
</dbReference>
<proteinExistence type="inferred from homology"/>
<feature type="domain" description="Aminotransferase class V" evidence="14">
    <location>
        <begin position="4"/>
        <end position="347"/>
    </location>
</feature>
<dbReference type="PROSITE" id="PS00595">
    <property type="entry name" value="AA_TRANSFER_CLASS_5"/>
    <property type="match status" value="1"/>
</dbReference>
<feature type="binding site" evidence="12">
    <location>
        <position position="197"/>
    </location>
    <ligand>
        <name>pyridoxal 5'-phosphate</name>
        <dbReference type="ChEBI" id="CHEBI:597326"/>
    </ligand>
</feature>
<dbReference type="HAMAP" id="MF_00160">
    <property type="entry name" value="SerC_aminotrans_5"/>
    <property type="match status" value="1"/>
</dbReference>
<evidence type="ECO:0000259" key="14">
    <source>
        <dbReference type="Pfam" id="PF00266"/>
    </source>
</evidence>
<feature type="binding site" evidence="12">
    <location>
        <begin position="76"/>
        <end position="77"/>
    </location>
    <ligand>
        <name>pyridoxal 5'-phosphate</name>
        <dbReference type="ChEBI" id="CHEBI:597326"/>
    </ligand>
</feature>
<dbReference type="GO" id="GO:0030170">
    <property type="term" value="F:pyridoxal phosphate binding"/>
    <property type="evidence" value="ECO:0007669"/>
    <property type="project" value="UniProtKB-UniRule"/>
</dbReference>
<accession>A0A451DH25</accession>
<comment type="function">
    <text evidence="12">Catalyzes the reversible conversion of 3-phosphohydroxypyruvate to phosphoserine and of 3-hydroxy-2-oxo-4-phosphonooxybutanoate to phosphohydroxythreonine.</text>
</comment>
<comment type="caution">
    <text evidence="12">Lacks conserved residue(s) required for the propagation of feature annotation.</text>
</comment>
<evidence type="ECO:0000256" key="11">
    <source>
        <dbReference type="ARBA" id="ARBA00049007"/>
    </source>
</evidence>
<dbReference type="Gene3D" id="3.90.1150.10">
    <property type="entry name" value="Aspartate Aminotransferase, domain 1"/>
    <property type="match status" value="1"/>
</dbReference>
<keyword evidence="8 12" id="KW-0664">Pyridoxine biosynthesis</keyword>
<comment type="catalytic activity">
    <reaction evidence="11 12 13">
        <text>O-phospho-L-serine + 2-oxoglutarate = 3-phosphooxypyruvate + L-glutamate</text>
        <dbReference type="Rhea" id="RHEA:14329"/>
        <dbReference type="ChEBI" id="CHEBI:16810"/>
        <dbReference type="ChEBI" id="CHEBI:18110"/>
        <dbReference type="ChEBI" id="CHEBI:29985"/>
        <dbReference type="ChEBI" id="CHEBI:57524"/>
        <dbReference type="EC" id="2.6.1.52"/>
    </reaction>
</comment>
<evidence type="ECO:0000256" key="13">
    <source>
        <dbReference type="RuleBase" id="RU004505"/>
    </source>
</evidence>
<feature type="binding site" evidence="12">
    <location>
        <begin position="239"/>
        <end position="240"/>
    </location>
    <ligand>
        <name>pyridoxal 5'-phosphate</name>
        <dbReference type="ChEBI" id="CHEBI:597326"/>
    </ligand>
</feature>
<evidence type="ECO:0000256" key="4">
    <source>
        <dbReference type="ARBA" id="ARBA00022576"/>
    </source>
</evidence>
<dbReference type="InterPro" id="IPR015422">
    <property type="entry name" value="PyrdxlP-dep_Trfase_small"/>
</dbReference>
<dbReference type="InterPro" id="IPR022278">
    <property type="entry name" value="Pser_aminoTfrase"/>
</dbReference>
<feature type="binding site" evidence="12">
    <location>
        <position position="42"/>
    </location>
    <ligand>
        <name>L-glutamate</name>
        <dbReference type="ChEBI" id="CHEBI:29985"/>
    </ligand>
</feature>
<dbReference type="GO" id="GO:0005737">
    <property type="term" value="C:cytoplasm"/>
    <property type="evidence" value="ECO:0007669"/>
    <property type="project" value="UniProtKB-SubCell"/>
</dbReference>
<sequence length="362" mass="41837">MAIVYNFNPGPSILPKVVLSEIKKNFFNWNNSQSSILEISHRSQKFIEYTFQVEQDLRSILNIPKNYHVLFCHGGARGQFSAIPLNLKRKFTQPDYIHSGYWSLCAFQEAKKYCVPTYVSVRKVLQDKTIFIEPVKKWNISTNYTYLHYCPNETIEGIEIFEEPIFDNKIIVGDFSSTILSRKINVEKYGIIYACSQKNIGPAGITVVIVRDDLLMQPNIQSPSILNYQLLMKSNSMFNTPSVFSWYVAGLVFKWIKNLGGLSVIEKNNKKKAKLLYQYLSSTDFYKNYVISSHQSRMNVTFHLTKNELTNLFVDTAEKYKLLGLKGHSLVGGIRASIYNAMPIKGIYCLINFMKYFEEKFR</sequence>
<dbReference type="SUPFAM" id="SSF53383">
    <property type="entry name" value="PLP-dependent transferases"/>
    <property type="match status" value="1"/>
</dbReference>
<dbReference type="InterPro" id="IPR020578">
    <property type="entry name" value="Aminotrans_V_PyrdxlP_BS"/>
</dbReference>
<name>A0A451DH25_9GAMM</name>
<dbReference type="Gene3D" id="3.40.640.10">
    <property type="entry name" value="Type I PLP-dependent aspartate aminotransferase-like (Major domain)"/>
    <property type="match status" value="1"/>
</dbReference>
<dbReference type="AlphaFoldDB" id="A0A451DH25"/>
<comment type="catalytic activity">
    <reaction evidence="10 12">
        <text>4-(phosphooxy)-L-threonine + 2-oxoglutarate = (R)-3-hydroxy-2-oxo-4-phosphooxybutanoate + L-glutamate</text>
        <dbReference type="Rhea" id="RHEA:16573"/>
        <dbReference type="ChEBI" id="CHEBI:16810"/>
        <dbReference type="ChEBI" id="CHEBI:29985"/>
        <dbReference type="ChEBI" id="CHEBI:58452"/>
        <dbReference type="ChEBI" id="CHEBI:58538"/>
        <dbReference type="EC" id="2.6.1.52"/>
    </reaction>
</comment>
<dbReference type="NCBIfam" id="TIGR01364">
    <property type="entry name" value="serC_1"/>
    <property type="match status" value="1"/>
</dbReference>
<organism evidence="15 16">
    <name type="scientific">Buchnera aphidicola</name>
    <name type="common">Cinara pseudotaxifoliae</name>
    <dbReference type="NCBI Taxonomy" id="655384"/>
    <lineage>
        <taxon>Bacteria</taxon>
        <taxon>Pseudomonadati</taxon>
        <taxon>Pseudomonadota</taxon>
        <taxon>Gammaproteobacteria</taxon>
        <taxon>Enterobacterales</taxon>
        <taxon>Erwiniaceae</taxon>
        <taxon>Buchnera</taxon>
    </lineage>
</organism>
<feature type="modified residue" description="N6-(pyridoxal phosphate)lysine" evidence="12">
    <location>
        <position position="198"/>
    </location>
</feature>
<evidence type="ECO:0000256" key="5">
    <source>
        <dbReference type="ARBA" id="ARBA00022605"/>
    </source>
</evidence>
<comment type="subcellular location">
    <subcellularLocation>
        <location evidence="12">Cytoplasm</location>
    </subcellularLocation>
</comment>
<keyword evidence="5 12" id="KW-0028">Amino-acid biosynthesis</keyword>
<keyword evidence="6 12" id="KW-0808">Transferase</keyword>
<dbReference type="FunFam" id="3.90.1150.10:FF:000006">
    <property type="entry name" value="Phosphoserine aminotransferase"/>
    <property type="match status" value="1"/>
</dbReference>
<dbReference type="NCBIfam" id="NF003764">
    <property type="entry name" value="PRK05355.1"/>
    <property type="match status" value="1"/>
</dbReference>
<reference evidence="15 16" key="1">
    <citation type="submission" date="2019-02" db="EMBL/GenBank/DDBJ databases">
        <authorList>
            <person name="Manzano-Marin A."/>
            <person name="Manzano-Marin A."/>
        </authorList>
    </citation>
    <scope>NUCLEOTIDE SEQUENCE [LARGE SCALE GENOMIC DNA]</scope>
    <source>
        <strain evidence="15 16">BuCipseudotaxifoliae</strain>
    </source>
</reference>
<evidence type="ECO:0000256" key="3">
    <source>
        <dbReference type="ARBA" id="ARBA00006904"/>
    </source>
</evidence>
<dbReference type="UniPathway" id="UPA00135">
    <property type="reaction ID" value="UER00197"/>
</dbReference>
<evidence type="ECO:0000256" key="8">
    <source>
        <dbReference type="ARBA" id="ARBA00023096"/>
    </source>
</evidence>
<evidence type="ECO:0000256" key="10">
    <source>
        <dbReference type="ARBA" id="ARBA00047630"/>
    </source>
</evidence>
<dbReference type="PANTHER" id="PTHR43247">
    <property type="entry name" value="PHOSPHOSERINE AMINOTRANSFERASE"/>
    <property type="match status" value="1"/>
</dbReference>
<evidence type="ECO:0000256" key="7">
    <source>
        <dbReference type="ARBA" id="ARBA00022898"/>
    </source>
</evidence>
<comment type="pathway">
    <text evidence="1 12">Cofactor biosynthesis; pyridoxine 5'-phosphate biosynthesis; pyridoxine 5'-phosphate from D-erythrose 4-phosphate: step 3/5.</text>
</comment>
<dbReference type="EC" id="2.6.1.52" evidence="12"/>
<gene>
    <name evidence="12 15" type="primary">serC</name>
    <name evidence="15" type="ORF">BUCIPSTX3056_205</name>
</gene>
<evidence type="ECO:0000256" key="1">
    <source>
        <dbReference type="ARBA" id="ARBA00004915"/>
    </source>
</evidence>
<dbReference type="RefSeq" id="WP_075474702.1">
    <property type="nucleotide sequence ID" value="NZ_LR217732.1"/>
</dbReference>
<dbReference type="PIRSF" id="PIRSF000525">
    <property type="entry name" value="SerC"/>
    <property type="match status" value="1"/>
</dbReference>
<dbReference type="InterPro" id="IPR015424">
    <property type="entry name" value="PyrdxlP-dep_Trfase"/>
</dbReference>
<evidence type="ECO:0000256" key="12">
    <source>
        <dbReference type="HAMAP-Rule" id="MF_00160"/>
    </source>
</evidence>
<feature type="binding site" evidence="12">
    <location>
        <position position="174"/>
    </location>
    <ligand>
        <name>pyridoxal 5'-phosphate</name>
        <dbReference type="ChEBI" id="CHEBI:597326"/>
    </ligand>
</feature>
<comment type="pathway">
    <text evidence="2 12 13">Amino-acid biosynthesis; L-serine biosynthesis; L-serine from 3-phospho-D-glycerate: step 2/3.</text>
</comment>
<evidence type="ECO:0000313" key="15">
    <source>
        <dbReference type="EMBL" id="VFP85918.1"/>
    </source>
</evidence>
<dbReference type="FunFam" id="3.40.640.10:FF:000010">
    <property type="entry name" value="Phosphoserine aminotransferase"/>
    <property type="match status" value="1"/>
</dbReference>
<dbReference type="InterPro" id="IPR000192">
    <property type="entry name" value="Aminotrans_V_dom"/>
</dbReference>
<keyword evidence="4 12" id="KW-0032">Aminotransferase</keyword>
<dbReference type="UniPathway" id="UPA00244">
    <property type="reaction ID" value="UER00311"/>
</dbReference>
<dbReference type="Proteomes" id="UP000294449">
    <property type="component" value="Chromosome"/>
</dbReference>
<evidence type="ECO:0000256" key="2">
    <source>
        <dbReference type="ARBA" id="ARBA00005099"/>
    </source>
</evidence>
<feature type="binding site" evidence="12">
    <location>
        <position position="102"/>
    </location>
    <ligand>
        <name>pyridoxal 5'-phosphate</name>
        <dbReference type="ChEBI" id="CHEBI:597326"/>
    </ligand>
</feature>
<dbReference type="GO" id="GO:0008615">
    <property type="term" value="P:pyridoxine biosynthetic process"/>
    <property type="evidence" value="ECO:0007669"/>
    <property type="project" value="UniProtKB-UniRule"/>
</dbReference>
<keyword evidence="12" id="KW-0963">Cytoplasm</keyword>
<comment type="similarity">
    <text evidence="3 12">Belongs to the class-V pyridoxal-phosphate-dependent aminotransferase family. SerC subfamily.</text>
</comment>
<evidence type="ECO:0000256" key="6">
    <source>
        <dbReference type="ARBA" id="ARBA00022679"/>
    </source>
</evidence>
<protein>
    <recommendedName>
        <fullName evidence="12">Phosphoserine aminotransferase</fullName>
        <ecNumber evidence="12">2.6.1.52</ecNumber>
    </recommendedName>
    <alternativeName>
        <fullName evidence="12">Phosphohydroxythreonine aminotransferase</fullName>
        <shortName evidence="12">PSAT</shortName>
    </alternativeName>
</protein>
<dbReference type="PANTHER" id="PTHR43247:SF1">
    <property type="entry name" value="PHOSPHOSERINE AMINOTRANSFERASE"/>
    <property type="match status" value="1"/>
</dbReference>
<dbReference type="Pfam" id="PF00266">
    <property type="entry name" value="Aminotran_5"/>
    <property type="match status" value="1"/>
</dbReference>
<dbReference type="InterPro" id="IPR015421">
    <property type="entry name" value="PyrdxlP-dep_Trfase_major"/>
</dbReference>
<feature type="binding site" evidence="12">
    <location>
        <position position="154"/>
    </location>
    <ligand>
        <name>pyridoxal 5'-phosphate</name>
        <dbReference type="ChEBI" id="CHEBI:597326"/>
    </ligand>
</feature>
<dbReference type="OrthoDB" id="9809412at2"/>
<dbReference type="STRING" id="655384.GCA_900128595_00204"/>
<dbReference type="GO" id="GO:0004648">
    <property type="term" value="F:O-phospho-L-serine:2-oxoglutarate aminotransferase activity"/>
    <property type="evidence" value="ECO:0007669"/>
    <property type="project" value="UniProtKB-UniRule"/>
</dbReference>